<dbReference type="EMBL" id="LJIG01022479">
    <property type="protein sequence ID" value="KRT80355.1"/>
    <property type="molecule type" value="Genomic_DNA"/>
</dbReference>
<dbReference type="OrthoDB" id="6375980at2759"/>
<evidence type="ECO:0000313" key="2">
    <source>
        <dbReference type="Proteomes" id="UP000051574"/>
    </source>
</evidence>
<evidence type="ECO:0000313" key="1">
    <source>
        <dbReference type="EMBL" id="KRT80355.1"/>
    </source>
</evidence>
<organism evidence="1 2">
    <name type="scientific">Oryctes borbonicus</name>
    <dbReference type="NCBI Taxonomy" id="1629725"/>
    <lineage>
        <taxon>Eukaryota</taxon>
        <taxon>Metazoa</taxon>
        <taxon>Ecdysozoa</taxon>
        <taxon>Arthropoda</taxon>
        <taxon>Hexapoda</taxon>
        <taxon>Insecta</taxon>
        <taxon>Pterygota</taxon>
        <taxon>Neoptera</taxon>
        <taxon>Endopterygota</taxon>
        <taxon>Coleoptera</taxon>
        <taxon>Polyphaga</taxon>
        <taxon>Scarabaeiformia</taxon>
        <taxon>Scarabaeidae</taxon>
        <taxon>Dynastinae</taxon>
        <taxon>Oryctes</taxon>
    </lineage>
</organism>
<evidence type="ECO:0008006" key="3">
    <source>
        <dbReference type="Google" id="ProtNLM"/>
    </source>
</evidence>
<reference evidence="1 2" key="1">
    <citation type="submission" date="2015-09" db="EMBL/GenBank/DDBJ databases">
        <title>Draft genome of the scarab beetle Oryctes borbonicus.</title>
        <authorList>
            <person name="Meyer J.M."/>
            <person name="Markov G.V."/>
            <person name="Baskaran P."/>
            <person name="Herrmann M."/>
            <person name="Sommer R.J."/>
            <person name="Roedelsperger C."/>
        </authorList>
    </citation>
    <scope>NUCLEOTIDE SEQUENCE [LARGE SCALE GENOMIC DNA]</scope>
    <source>
        <strain evidence="1">OB123</strain>
        <tissue evidence="1">Whole animal</tissue>
    </source>
</reference>
<proteinExistence type="predicted"/>
<comment type="caution">
    <text evidence="1">The sequence shown here is derived from an EMBL/GenBank/DDBJ whole genome shotgun (WGS) entry which is preliminary data.</text>
</comment>
<protein>
    <recommendedName>
        <fullName evidence="3">Methyltransferase</fullName>
    </recommendedName>
</protein>
<keyword evidence="2" id="KW-1185">Reference proteome</keyword>
<dbReference type="AlphaFoldDB" id="A0A0T6AYT7"/>
<dbReference type="Proteomes" id="UP000051574">
    <property type="component" value="Unassembled WGS sequence"/>
</dbReference>
<name>A0A0T6AYT7_9SCAR</name>
<gene>
    <name evidence="1" type="ORF">AMK59_6485</name>
</gene>
<sequence length="194" mass="22991">MENEFKNLVISLHKQNKWKEILDLDINSHKQEVVRNLLWIWPSIDNMNFLKRLIIENDLNGLASVGCGCGLLEWMFREFSDMNVLGYEINKEWWTSKYSIPMFIDLIYCNQETKPKLNPKYALLFCYFNDGEAFRKYIRSYSGNLVFIIGPGEGKGTHTEPRPFKPGFENNNWMLHDYQEVKDTKDFIAAYIRK</sequence>
<accession>A0A0T6AYT7</accession>